<feature type="compositionally biased region" description="Basic and acidic residues" evidence="1">
    <location>
        <begin position="230"/>
        <end position="254"/>
    </location>
</feature>
<organism evidence="2 3">
    <name type="scientific">Meloidogyne hapla</name>
    <name type="common">Root-knot nematode worm</name>
    <dbReference type="NCBI Taxonomy" id="6305"/>
    <lineage>
        <taxon>Eukaryota</taxon>
        <taxon>Metazoa</taxon>
        <taxon>Ecdysozoa</taxon>
        <taxon>Nematoda</taxon>
        <taxon>Chromadorea</taxon>
        <taxon>Rhabditida</taxon>
        <taxon>Tylenchina</taxon>
        <taxon>Tylenchomorpha</taxon>
        <taxon>Tylenchoidea</taxon>
        <taxon>Meloidogynidae</taxon>
        <taxon>Meloidogyninae</taxon>
        <taxon>Meloidogyne</taxon>
    </lineage>
</organism>
<name>A0A1I8B8L2_MELHA</name>
<reference evidence="3" key="1">
    <citation type="submission" date="2016-11" db="UniProtKB">
        <authorList>
            <consortium name="WormBaseParasite"/>
        </authorList>
    </citation>
    <scope>IDENTIFICATION</scope>
</reference>
<sequence>MLKLFEWLRNLTPLQREKVLCFLAIGFKRYAAQFIKGLERHTRRKNRQNILSNKNNLSSVYLALQSKKNAFLISTQQKILPRLPPFNCSKCGFSSRRLRPVVRHLCTRRAHEYKNIVQTATLGFRSRCRDALAIMERIPRPQKINYLRNFNDEKEEELFNKLQQPKTLRDIAGKIVHNLFGLDHSFIVVCRKNPFLGQTSSSLSNSMSEEGVEVEKEENEKNEEEVIDEENVKEIEDRAEEEKKEILDEEKEKETMDDENDDKEIKQNYSDGNAYFCRICSHLFGQRTDWNSHLSGNNKCLDNEPLEIQVNLEEQFPISGCFILSYAQLSSKQFSSPNETNCWTSNDSVCTKCFETNFASRSEFHEHIFKCALVDREI</sequence>
<evidence type="ECO:0000256" key="1">
    <source>
        <dbReference type="SAM" id="MobiDB-lite"/>
    </source>
</evidence>
<evidence type="ECO:0000313" key="2">
    <source>
        <dbReference type="Proteomes" id="UP000095281"/>
    </source>
</evidence>
<feature type="compositionally biased region" description="Low complexity" evidence="1">
    <location>
        <begin position="200"/>
        <end position="209"/>
    </location>
</feature>
<dbReference type="AlphaFoldDB" id="A0A1I8B8L2"/>
<dbReference type="WBParaSite" id="MhA1_Contig168.frz3.gene13">
    <property type="protein sequence ID" value="MhA1_Contig168.frz3.gene13"/>
    <property type="gene ID" value="MhA1_Contig168.frz3.gene13"/>
</dbReference>
<feature type="compositionally biased region" description="Acidic residues" evidence="1">
    <location>
        <begin position="210"/>
        <end position="229"/>
    </location>
</feature>
<evidence type="ECO:0000313" key="3">
    <source>
        <dbReference type="WBParaSite" id="MhA1_Contig168.frz3.gene13"/>
    </source>
</evidence>
<keyword evidence="2" id="KW-1185">Reference proteome</keyword>
<accession>A0A1I8B8L2</accession>
<feature type="region of interest" description="Disordered" evidence="1">
    <location>
        <begin position="200"/>
        <end position="263"/>
    </location>
</feature>
<protein>
    <submittedName>
        <fullName evidence="3">C2H2-type domain-containing protein</fullName>
    </submittedName>
</protein>
<dbReference type="Proteomes" id="UP000095281">
    <property type="component" value="Unplaced"/>
</dbReference>
<proteinExistence type="predicted"/>